<evidence type="ECO:0000256" key="6">
    <source>
        <dbReference type="ARBA" id="ARBA00022679"/>
    </source>
</evidence>
<dbReference type="Gene3D" id="3.90.1490.10">
    <property type="entry name" value="putative n-type atp pyrophosphatase, domain 2"/>
    <property type="match status" value="1"/>
</dbReference>
<reference evidence="19" key="1">
    <citation type="journal article" date="2017" name="Genome Biol.">
        <title>Comparative genomics reveals high biological diversity and specific adaptations in the industrially and medically important fungal genus Aspergillus.</title>
        <authorList>
            <person name="de Vries R.P."/>
            <person name="Riley R."/>
            <person name="Wiebenga A."/>
            <person name="Aguilar-Osorio G."/>
            <person name="Amillis S."/>
            <person name="Uchima C.A."/>
            <person name="Anderluh G."/>
            <person name="Asadollahi M."/>
            <person name="Askin M."/>
            <person name="Barry K."/>
            <person name="Battaglia E."/>
            <person name="Bayram O."/>
            <person name="Benocci T."/>
            <person name="Braus-Stromeyer S.A."/>
            <person name="Caldana C."/>
            <person name="Canovas D."/>
            <person name="Cerqueira G.C."/>
            <person name="Chen F."/>
            <person name="Chen W."/>
            <person name="Choi C."/>
            <person name="Clum A."/>
            <person name="Dos Santos R.A."/>
            <person name="Damasio A.R."/>
            <person name="Diallinas G."/>
            <person name="Emri T."/>
            <person name="Fekete E."/>
            <person name="Flipphi M."/>
            <person name="Freyberg S."/>
            <person name="Gallo A."/>
            <person name="Gournas C."/>
            <person name="Habgood R."/>
            <person name="Hainaut M."/>
            <person name="Harispe M.L."/>
            <person name="Henrissat B."/>
            <person name="Hilden K.S."/>
            <person name="Hope R."/>
            <person name="Hossain A."/>
            <person name="Karabika E."/>
            <person name="Karaffa L."/>
            <person name="Karanyi Z."/>
            <person name="Krasevec N."/>
            <person name="Kuo A."/>
            <person name="Kusch H."/>
            <person name="LaButti K."/>
            <person name="Lagendijk E.L."/>
            <person name="Lapidus A."/>
            <person name="Levasseur A."/>
            <person name="Lindquist E."/>
            <person name="Lipzen A."/>
            <person name="Logrieco A.F."/>
            <person name="MacCabe A."/>
            <person name="Maekelae M.R."/>
            <person name="Malavazi I."/>
            <person name="Melin P."/>
            <person name="Meyer V."/>
            <person name="Mielnichuk N."/>
            <person name="Miskei M."/>
            <person name="Molnar A.P."/>
            <person name="Mule G."/>
            <person name="Ngan C.Y."/>
            <person name="Orejas M."/>
            <person name="Orosz E."/>
            <person name="Ouedraogo J.P."/>
            <person name="Overkamp K.M."/>
            <person name="Park H.-S."/>
            <person name="Perrone G."/>
            <person name="Piumi F."/>
            <person name="Punt P.J."/>
            <person name="Ram A.F."/>
            <person name="Ramon A."/>
            <person name="Rauscher S."/>
            <person name="Record E."/>
            <person name="Riano-Pachon D.M."/>
            <person name="Robert V."/>
            <person name="Roehrig J."/>
            <person name="Ruller R."/>
            <person name="Salamov A."/>
            <person name="Salih N.S."/>
            <person name="Samson R.A."/>
            <person name="Sandor E."/>
            <person name="Sanguinetti M."/>
            <person name="Schuetze T."/>
            <person name="Sepcic K."/>
            <person name="Shelest E."/>
            <person name="Sherlock G."/>
            <person name="Sophianopoulou V."/>
            <person name="Squina F.M."/>
            <person name="Sun H."/>
            <person name="Susca A."/>
            <person name="Todd R.B."/>
            <person name="Tsang A."/>
            <person name="Unkles S.E."/>
            <person name="van de Wiele N."/>
            <person name="van Rossen-Uffink D."/>
            <person name="Oliveira J.V."/>
            <person name="Vesth T.C."/>
            <person name="Visser J."/>
            <person name="Yu J.-H."/>
            <person name="Zhou M."/>
            <person name="Andersen M.R."/>
            <person name="Archer D.B."/>
            <person name="Baker S.E."/>
            <person name="Benoit I."/>
            <person name="Brakhage A.A."/>
            <person name="Braus G.H."/>
            <person name="Fischer R."/>
            <person name="Frisvad J.C."/>
            <person name="Goldman G.H."/>
            <person name="Houbraken J."/>
            <person name="Oakley B."/>
            <person name="Pocsi I."/>
            <person name="Scazzocchio C."/>
            <person name="Seiboth B."/>
            <person name="vanKuyk P.A."/>
            <person name="Wortman J."/>
            <person name="Dyer P.S."/>
            <person name="Grigoriev I.V."/>
        </authorList>
    </citation>
    <scope>NUCLEOTIDE SEQUENCE [LARGE SCALE GENOMIC DNA]</scope>
    <source>
        <strain evidence="19">CBS 101740 / IMI 381727 / IBT 21946</strain>
    </source>
</reference>
<feature type="region of interest" description="Disordered" evidence="15">
    <location>
        <begin position="918"/>
        <end position="941"/>
    </location>
</feature>
<dbReference type="FunFam" id="3.90.1490.10:FF:000004">
    <property type="entry name" value="ATP binding L-PSP endoribonuclease family protein"/>
    <property type="match status" value="1"/>
</dbReference>
<feature type="region of interest" description="Disordered" evidence="15">
    <location>
        <begin position="823"/>
        <end position="897"/>
    </location>
</feature>
<evidence type="ECO:0000256" key="7">
    <source>
        <dbReference type="ARBA" id="ARBA00022692"/>
    </source>
</evidence>
<feature type="transmembrane region" description="Helical" evidence="16">
    <location>
        <begin position="1524"/>
        <end position="1544"/>
    </location>
</feature>
<comment type="catalytic activity">
    <reaction evidence="14">
        <text>diphthine-[translation elongation factor 2] + NH4(+) + ATP = diphthamide-[translation elongation factor 2] + AMP + diphosphate + H(+)</text>
        <dbReference type="Rhea" id="RHEA:19753"/>
        <dbReference type="Rhea" id="RHEA-COMP:10172"/>
        <dbReference type="Rhea" id="RHEA-COMP:10174"/>
        <dbReference type="ChEBI" id="CHEBI:15378"/>
        <dbReference type="ChEBI" id="CHEBI:16692"/>
        <dbReference type="ChEBI" id="CHEBI:28938"/>
        <dbReference type="ChEBI" id="CHEBI:30616"/>
        <dbReference type="ChEBI" id="CHEBI:33019"/>
        <dbReference type="ChEBI" id="CHEBI:82696"/>
        <dbReference type="ChEBI" id="CHEBI:456215"/>
        <dbReference type="EC" id="6.3.1.14"/>
    </reaction>
</comment>
<dbReference type="Proteomes" id="UP000184499">
    <property type="component" value="Unassembled WGS sequence"/>
</dbReference>
<dbReference type="SUPFAM" id="SSF52402">
    <property type="entry name" value="Adenine nucleotide alpha hydrolases-like"/>
    <property type="match status" value="1"/>
</dbReference>
<proteinExistence type="inferred from homology"/>
<evidence type="ECO:0000259" key="17">
    <source>
        <dbReference type="Pfam" id="PF01902"/>
    </source>
</evidence>
<feature type="transmembrane region" description="Helical" evidence="16">
    <location>
        <begin position="1604"/>
        <end position="1621"/>
    </location>
</feature>
<evidence type="ECO:0000256" key="5">
    <source>
        <dbReference type="ARBA" id="ARBA00018426"/>
    </source>
</evidence>
<keyword evidence="10 16" id="KW-1133">Transmembrane helix</keyword>
<organism evidence="18 19">
    <name type="scientific">Aspergillus brasiliensis (strain CBS 101740 / IMI 381727 / IBT 21946)</name>
    <dbReference type="NCBI Taxonomy" id="767769"/>
    <lineage>
        <taxon>Eukaryota</taxon>
        <taxon>Fungi</taxon>
        <taxon>Dikarya</taxon>
        <taxon>Ascomycota</taxon>
        <taxon>Pezizomycotina</taxon>
        <taxon>Eurotiomycetes</taxon>
        <taxon>Eurotiomycetidae</taxon>
        <taxon>Eurotiales</taxon>
        <taxon>Aspergillaceae</taxon>
        <taxon>Aspergillus</taxon>
        <taxon>Aspergillus subgen. Circumdati</taxon>
    </lineage>
</organism>
<evidence type="ECO:0000313" key="19">
    <source>
        <dbReference type="Proteomes" id="UP000184499"/>
    </source>
</evidence>
<feature type="region of interest" description="Disordered" evidence="15">
    <location>
        <begin position="1252"/>
        <end position="1285"/>
    </location>
</feature>
<dbReference type="GO" id="GO:0004168">
    <property type="term" value="F:dolichol kinase activity"/>
    <property type="evidence" value="ECO:0007669"/>
    <property type="project" value="UniProtKB-EC"/>
</dbReference>
<dbReference type="STRING" id="767769.A0A1L9UHH9"/>
<feature type="domain" description="Diphthamide synthase" evidence="17">
    <location>
        <begin position="130"/>
        <end position="299"/>
    </location>
</feature>
<evidence type="ECO:0000256" key="8">
    <source>
        <dbReference type="ARBA" id="ARBA00022777"/>
    </source>
</evidence>
<dbReference type="CDD" id="cd01994">
    <property type="entry name" value="AANH_PF0828-like"/>
    <property type="match status" value="1"/>
</dbReference>
<evidence type="ECO:0000256" key="4">
    <source>
        <dbReference type="ARBA" id="ARBA00012132"/>
    </source>
</evidence>
<dbReference type="PANTHER" id="PTHR13205">
    <property type="entry name" value="TRANSMEMBRANE PROTEIN 15-RELATED"/>
    <property type="match status" value="1"/>
</dbReference>
<keyword evidence="9" id="KW-0256">Endoplasmic reticulum</keyword>
<feature type="transmembrane region" description="Helical" evidence="16">
    <location>
        <begin position="1466"/>
        <end position="1495"/>
    </location>
</feature>
<evidence type="ECO:0000256" key="13">
    <source>
        <dbReference type="ARBA" id="ARBA00031552"/>
    </source>
</evidence>
<dbReference type="GO" id="GO:0005789">
    <property type="term" value="C:endoplasmic reticulum membrane"/>
    <property type="evidence" value="ECO:0007669"/>
    <property type="project" value="UniProtKB-SubCell"/>
</dbReference>
<dbReference type="Pfam" id="PF01042">
    <property type="entry name" value="Ribonuc_L-PSP"/>
    <property type="match status" value="1"/>
</dbReference>
<keyword evidence="19" id="KW-1185">Reference proteome</keyword>
<evidence type="ECO:0000256" key="1">
    <source>
        <dbReference type="ARBA" id="ARBA00004477"/>
    </source>
</evidence>
<dbReference type="InterPro" id="IPR035959">
    <property type="entry name" value="RutC-like_sf"/>
</dbReference>
<evidence type="ECO:0000256" key="10">
    <source>
        <dbReference type="ARBA" id="ARBA00022989"/>
    </source>
</evidence>
<evidence type="ECO:0000256" key="14">
    <source>
        <dbReference type="ARBA" id="ARBA00048108"/>
    </source>
</evidence>
<evidence type="ECO:0000256" key="2">
    <source>
        <dbReference type="ARBA" id="ARBA00010794"/>
    </source>
</evidence>
<dbReference type="GO" id="GO:0043048">
    <property type="term" value="P:dolichyl monophosphate biosynthetic process"/>
    <property type="evidence" value="ECO:0007669"/>
    <property type="project" value="TreeGrafter"/>
</dbReference>
<dbReference type="RefSeq" id="XP_067478374.1">
    <property type="nucleotide sequence ID" value="XM_067627439.1"/>
</dbReference>
<dbReference type="SUPFAM" id="SSF55298">
    <property type="entry name" value="YjgF-like"/>
    <property type="match status" value="2"/>
</dbReference>
<dbReference type="GO" id="GO:0017178">
    <property type="term" value="F:diphthine-ammonia ligase activity"/>
    <property type="evidence" value="ECO:0007669"/>
    <property type="project" value="UniProtKB-EC"/>
</dbReference>
<dbReference type="CDD" id="cd06155">
    <property type="entry name" value="eu_AANH_C_1"/>
    <property type="match status" value="1"/>
</dbReference>
<name>A0A1L9UHH9_ASPBC</name>
<evidence type="ECO:0000256" key="3">
    <source>
        <dbReference type="ARBA" id="ARBA00012089"/>
    </source>
</evidence>
<sequence>MTTLTTTSSLPTSPTSLNVIALISGGKDSLYSILHCIRNGHKVVALGNLYPPTTTTTTSPQNNHGDEEEEEEEEEDIDSFMYQTIGHSIIPHYESALGIPLYRQPIIGSAVDTGRVYRDTSSSSSIPGEAEEDETESLIPLLQRIKASHPEANAISAGAILSTYQRTRIENVAARLGLVPLAWLWQYPVLPAPEERLALGTAGASEAGLLEDMAAVGCEARIIKVASGGLDAGFLWGDVSARNGLVRRRIVNGMKRFVLDGGDVRGAVLGEGGEYESLALDGPGFLWKRRIEVPRWEEGTGEGGVAFVKVKGARCVDKEGEGDGVVPGDVRRPVLLDEEFAAVLGEALKGVEVMERRDLSPVVSQRQMEMLQTTNGGTWVVANITAPEAGPGAAEQMKAIAEKIESILASTGHRDGEVPRTTADIVFTTVLLRSMADFALMNGIYVSLFKKPNPPARATVACGDSLPEGVKVMVSAVVDMGPREQRQGLHVQSRSYWAPANIGPYSQAMSVPVQGPEHMVYIAGQIPLEPASMEMMSASGEALTRPWIENYTTRAVLSLQHLWRIGHAMEVDWWLGAVAFITGEEHIETQARLAWNIWERMHARHEQEDDEDGESGLDVWDIKYGGRAHEQATSPSIPNLPNFEVVQSEDALVPAFFAVQIEELPRGSDIEWQGLGYRCGGLRMAAEETDYGRKTTVSTEQNLSYIGIEIDMEQSGSDLDSYLQLVLQKLPEVAEGSHAIIYTSQPLSKPAFPAQIVPCKSVWGPKGPELAAAKKPAFPPWDSGSIKAITFSLPLPLCCCHPTHLSWEEDESLPVNGSALEIELSDTPRQPSRSPHPYRRKGSHSSSLPADTGDRSTRLHWPRTSSDSGTEADDESTGILRGLPAAPLRPRKGLRSGRHAVGEEDQWFPLLRPWPSITRSTSRSSRRSSGEEAEASATGLREQEARKRRIGVLQRLLEAALLLSVGGVVLGQENTRAIAWAWRKELLAHSLLVVGLYAAYPFHRDGRFRFSRLRLRSFVIPTSFDPAPLLYPILIPIYVALSLAQHSPTLILPNVLLSLSSLPPAVIPLHDCVHGHSIVHWMITLLPVIVSEQLSAGISPHRPLSLLGLSSESLALLFPLHQALIPTLDFLLTTSVLPAELQLLTSALINLFLFASSPQAEILKALLWLGGLCIFISCRDVLRWEVALARIPSWKFRRAPSNSQSPRNIFNVLDHKLCQRLSRTGTSEDNLSDSDSPEGHFSLVSRKTMFESRERTKAGEPNRTVEAAATESVRQQPTLTHRRRHTISSVSEVARTGKVRTTPSGRRKRSMGPGLASFLSLTVPQAQVRKWLYALFVYVTVLLIILGPVRKYVGERALSGEDPFGWALSYLLGNVSWFRFWVIMWNLEYWIPLPARLDPDLLNASCTLGWVEHLRRDVFGEANSRLLVAAYCLGVLVTGLAVVLQLSSVAEVDTRRKVFHGMMVLMFLPTVYVDPTFCALALSLALSVFLLLDLFRASQLPPISRPLTYFLAPYVDGRDHRGPVIVSHIFLLIGCSIPLWLSLADISRTGDHPWTGWSAPTRDVSMVSGIICVGMGDAAASLVGRRFGRRKWFWGGGKSLEGSVAFAVAVTCGLLFARIWLELGEWPVSGGHDGPHQSFPWVKAVVKIILAAGGTSATEAILTGCNDNVVVPIVLWLLVRGLGV</sequence>
<dbReference type="EMBL" id="KV878685">
    <property type="protein sequence ID" value="OJJ71126.1"/>
    <property type="molecule type" value="Genomic_DNA"/>
</dbReference>
<protein>
    <recommendedName>
        <fullName evidence="5">Diphthine--ammonia ligase</fullName>
        <ecNumber evidence="4">2.7.1.108</ecNumber>
        <ecNumber evidence="3">6.3.1.14</ecNumber>
    </recommendedName>
    <alternativeName>
        <fullName evidence="12">Diphthamide synthase</fullName>
    </alternativeName>
    <alternativeName>
        <fullName evidence="13">Diphthamide synthetase</fullName>
    </alternativeName>
</protein>
<dbReference type="Gene3D" id="3.30.1330.40">
    <property type="entry name" value="RutC-like"/>
    <property type="match status" value="2"/>
</dbReference>
<dbReference type="GeneID" id="93579927"/>
<dbReference type="Gene3D" id="3.40.50.620">
    <property type="entry name" value="HUPs"/>
    <property type="match status" value="1"/>
</dbReference>
<feature type="compositionally biased region" description="Acidic residues" evidence="15">
    <location>
        <begin position="66"/>
        <end position="75"/>
    </location>
</feature>
<feature type="transmembrane region" description="Helical" evidence="16">
    <location>
        <begin position="1331"/>
        <end position="1349"/>
    </location>
</feature>
<dbReference type="VEuPathDB" id="FungiDB:ASPBRDRAFT_55764"/>
<dbReference type="PANTHER" id="PTHR13205:SF15">
    <property type="entry name" value="DOLICHOL KINASE"/>
    <property type="match status" value="1"/>
</dbReference>
<keyword evidence="8" id="KW-0418">Kinase</keyword>
<dbReference type="InterPro" id="IPR014729">
    <property type="entry name" value="Rossmann-like_a/b/a_fold"/>
</dbReference>
<keyword evidence="11 16" id="KW-0472">Membrane</keyword>
<comment type="similarity">
    <text evidence="2">Belongs to the polyprenol kinase family.</text>
</comment>
<dbReference type="FunFam" id="3.30.1330.40:FF:000028">
    <property type="entry name" value="ATP binding L-PSP endoribonuclease family protein"/>
    <property type="match status" value="1"/>
</dbReference>
<dbReference type="EC" id="6.3.1.14" evidence="3"/>
<keyword evidence="7 16" id="KW-0812">Transmembrane</keyword>
<feature type="region of interest" description="Disordered" evidence="15">
    <location>
        <begin position="48"/>
        <end position="75"/>
    </location>
</feature>
<accession>A0A1L9UHH9</accession>
<evidence type="ECO:0000256" key="16">
    <source>
        <dbReference type="SAM" id="Phobius"/>
    </source>
</evidence>
<dbReference type="EC" id="2.7.1.108" evidence="4"/>
<dbReference type="CDD" id="cd06156">
    <property type="entry name" value="eu_AANH_C_2"/>
    <property type="match status" value="1"/>
</dbReference>
<evidence type="ECO:0000256" key="15">
    <source>
        <dbReference type="SAM" id="MobiDB-lite"/>
    </source>
</evidence>
<keyword evidence="6" id="KW-0808">Transferase</keyword>
<evidence type="ECO:0000256" key="9">
    <source>
        <dbReference type="ARBA" id="ARBA00022824"/>
    </source>
</evidence>
<dbReference type="Pfam" id="PF01902">
    <property type="entry name" value="Diphthami_syn_2"/>
    <property type="match status" value="1"/>
</dbReference>
<evidence type="ECO:0000256" key="11">
    <source>
        <dbReference type="ARBA" id="ARBA00023136"/>
    </source>
</evidence>
<dbReference type="InterPro" id="IPR006175">
    <property type="entry name" value="YjgF/YER057c/UK114"/>
</dbReference>
<dbReference type="OMA" id="HVPPLIM"/>
<gene>
    <name evidence="18" type="ORF">ASPBRDRAFT_55764</name>
</gene>
<dbReference type="InterPro" id="IPR002761">
    <property type="entry name" value="Diphthami_syn_dom"/>
</dbReference>
<evidence type="ECO:0000313" key="18">
    <source>
        <dbReference type="EMBL" id="OJJ71126.1"/>
    </source>
</evidence>
<comment type="subcellular location">
    <subcellularLocation>
        <location evidence="1">Endoplasmic reticulum membrane</location>
        <topology evidence="1">Multi-pass membrane protein</topology>
    </subcellularLocation>
</comment>
<dbReference type="OrthoDB" id="686384at2759"/>
<feature type="transmembrane region" description="Helical" evidence="16">
    <location>
        <begin position="1426"/>
        <end position="1446"/>
    </location>
</feature>
<feature type="transmembrane region" description="Helical" evidence="16">
    <location>
        <begin position="1364"/>
        <end position="1387"/>
    </location>
</feature>
<dbReference type="NCBIfam" id="TIGR00290">
    <property type="entry name" value="MJ0570_dom"/>
    <property type="match status" value="1"/>
</dbReference>
<evidence type="ECO:0000256" key="12">
    <source>
        <dbReference type="ARBA" id="ARBA00029814"/>
    </source>
</evidence>
<dbReference type="InterPro" id="IPR032974">
    <property type="entry name" value="Polypren_kinase"/>
</dbReference>